<organism evidence="2 3">
    <name type="scientific">Gemmatimonas aurantiaca</name>
    <dbReference type="NCBI Taxonomy" id="173480"/>
    <lineage>
        <taxon>Bacteria</taxon>
        <taxon>Pseudomonadati</taxon>
        <taxon>Gemmatimonadota</taxon>
        <taxon>Gemmatimonadia</taxon>
        <taxon>Gemmatimonadales</taxon>
        <taxon>Gemmatimonadaceae</taxon>
        <taxon>Gemmatimonas</taxon>
    </lineage>
</organism>
<gene>
    <name evidence="2" type="ORF">DGD08_13085</name>
</gene>
<comment type="caution">
    <text evidence="2">The sequence shown here is derived from an EMBL/GenBank/DDBJ whole genome shotgun (WGS) entry which is preliminary data.</text>
</comment>
<dbReference type="Pfam" id="PF02566">
    <property type="entry name" value="OsmC"/>
    <property type="match status" value="1"/>
</dbReference>
<proteinExistence type="predicted"/>
<dbReference type="SUPFAM" id="SSF82784">
    <property type="entry name" value="OsmC-like"/>
    <property type="match status" value="1"/>
</dbReference>
<reference evidence="2 3" key="1">
    <citation type="journal article" date="2018" name="Nat. Biotechnol.">
        <title>A standardized bacterial taxonomy based on genome phylogeny substantially revises the tree of life.</title>
        <authorList>
            <person name="Parks D.H."/>
            <person name="Chuvochina M."/>
            <person name="Waite D.W."/>
            <person name="Rinke C."/>
            <person name="Skarshewski A."/>
            <person name="Chaumeil P.A."/>
            <person name="Hugenholtz P."/>
        </authorList>
    </citation>
    <scope>NUCLEOTIDE SEQUENCE [LARGE SCALE GENOMIC DNA]</scope>
    <source>
        <strain evidence="2">UBA8844</strain>
    </source>
</reference>
<dbReference type="InterPro" id="IPR015946">
    <property type="entry name" value="KH_dom-like_a/b"/>
</dbReference>
<dbReference type="PANTHER" id="PTHR34352:SF1">
    <property type="entry name" value="PROTEIN YHFA"/>
    <property type="match status" value="1"/>
</dbReference>
<accession>A0A3D4VBL7</accession>
<dbReference type="Gene3D" id="3.30.300.20">
    <property type="match status" value="1"/>
</dbReference>
<evidence type="ECO:0000313" key="3">
    <source>
        <dbReference type="Proteomes" id="UP000264071"/>
    </source>
</evidence>
<feature type="region of interest" description="Disordered" evidence="1">
    <location>
        <begin position="1"/>
        <end position="51"/>
    </location>
</feature>
<evidence type="ECO:0000256" key="1">
    <source>
        <dbReference type="SAM" id="MobiDB-lite"/>
    </source>
</evidence>
<dbReference type="AlphaFoldDB" id="A0A3D4VBL7"/>
<sequence>MSAESLKDTTTTVAPTKPPAKVSVAWDGEHRFDGTRQSGSPSIRMDASGKTGPSPVDTLLCALGACTGVDVVDILAKRRTPVEAFNVDIEGERFAGVPGRVTRIHLVYQIKGAGIEKEHALRAIELAVTKYCSVRDSLDPNMPITWELQLNA</sequence>
<dbReference type="InterPro" id="IPR003718">
    <property type="entry name" value="OsmC/Ohr_fam"/>
</dbReference>
<dbReference type="PANTHER" id="PTHR34352">
    <property type="entry name" value="PROTEIN YHFA"/>
    <property type="match status" value="1"/>
</dbReference>
<dbReference type="OMA" id="HTKYCSV"/>
<dbReference type="Proteomes" id="UP000264071">
    <property type="component" value="Unassembled WGS sequence"/>
</dbReference>
<dbReference type="EMBL" id="DPIY01000010">
    <property type="protein sequence ID" value="HCT58132.1"/>
    <property type="molecule type" value="Genomic_DNA"/>
</dbReference>
<feature type="compositionally biased region" description="Low complexity" evidence="1">
    <location>
        <begin position="9"/>
        <end position="22"/>
    </location>
</feature>
<name>A0A3D4VBL7_9BACT</name>
<evidence type="ECO:0000313" key="2">
    <source>
        <dbReference type="EMBL" id="HCT58132.1"/>
    </source>
</evidence>
<dbReference type="InterPro" id="IPR036102">
    <property type="entry name" value="OsmC/Ohrsf"/>
</dbReference>
<protein>
    <submittedName>
        <fullName evidence="2">OsmC family peroxiredoxin</fullName>
    </submittedName>
</protein>